<feature type="compositionally biased region" description="Basic and acidic residues" evidence="1">
    <location>
        <begin position="97"/>
        <end position="106"/>
    </location>
</feature>
<feature type="region of interest" description="Disordered" evidence="1">
    <location>
        <begin position="555"/>
        <end position="589"/>
    </location>
</feature>
<feature type="compositionally biased region" description="Acidic residues" evidence="1">
    <location>
        <begin position="700"/>
        <end position="716"/>
    </location>
</feature>
<dbReference type="InterPro" id="IPR006994">
    <property type="entry name" value="TCF25/Rqc1"/>
</dbReference>
<evidence type="ECO:0000313" key="3">
    <source>
        <dbReference type="Proteomes" id="UP000624404"/>
    </source>
</evidence>
<dbReference type="PANTHER" id="PTHR22684:SF0">
    <property type="entry name" value="RIBOSOME QUALITY CONTROL COMPLEX SUBUNIT TCF25"/>
    <property type="match status" value="1"/>
</dbReference>
<reference evidence="2" key="1">
    <citation type="submission" date="2020-10" db="EMBL/GenBank/DDBJ databases">
        <authorList>
            <person name="Kusch S."/>
        </authorList>
    </citation>
    <scope>NUCLEOTIDE SEQUENCE</scope>
    <source>
        <strain evidence="2">SwB9</strain>
    </source>
</reference>
<keyword evidence="3" id="KW-1185">Reference proteome</keyword>
<dbReference type="Pfam" id="PF04910">
    <property type="entry name" value="Tcf25"/>
    <property type="match status" value="1"/>
</dbReference>
<feature type="compositionally biased region" description="Polar residues" evidence="1">
    <location>
        <begin position="555"/>
        <end position="582"/>
    </location>
</feature>
<feature type="region of interest" description="Disordered" evidence="1">
    <location>
        <begin position="1"/>
        <end position="106"/>
    </location>
</feature>
<dbReference type="GO" id="GO:0072344">
    <property type="term" value="P:rescue of stalled ribosome"/>
    <property type="evidence" value="ECO:0007669"/>
    <property type="project" value="TreeGrafter"/>
</dbReference>
<dbReference type="AlphaFoldDB" id="A0A8H2VW92"/>
<evidence type="ECO:0000313" key="2">
    <source>
        <dbReference type="EMBL" id="CAD6445341.1"/>
    </source>
</evidence>
<feature type="compositionally biased region" description="Basic residues" evidence="1">
    <location>
        <begin position="81"/>
        <end position="96"/>
    </location>
</feature>
<dbReference type="OrthoDB" id="205993at2759"/>
<dbReference type="PANTHER" id="PTHR22684">
    <property type="entry name" value="NULP1-RELATED"/>
    <property type="match status" value="1"/>
</dbReference>
<dbReference type="GO" id="GO:1990116">
    <property type="term" value="P:ribosome-associated ubiquitin-dependent protein catabolic process"/>
    <property type="evidence" value="ECO:0007669"/>
    <property type="project" value="TreeGrafter"/>
</dbReference>
<dbReference type="Proteomes" id="UP000624404">
    <property type="component" value="Unassembled WGS sequence"/>
</dbReference>
<gene>
    <name evidence="2" type="ORF">SCLTRI_LOCUS5127</name>
</gene>
<protein>
    <submittedName>
        <fullName evidence="2">Ed6ce612-ebd3-4df0-ba01-2b3244c1be53</fullName>
    </submittedName>
</protein>
<dbReference type="GO" id="GO:1990112">
    <property type="term" value="C:RQC complex"/>
    <property type="evidence" value="ECO:0007669"/>
    <property type="project" value="TreeGrafter"/>
</dbReference>
<organism evidence="2 3">
    <name type="scientific">Sclerotinia trifoliorum</name>
    <dbReference type="NCBI Taxonomy" id="28548"/>
    <lineage>
        <taxon>Eukaryota</taxon>
        <taxon>Fungi</taxon>
        <taxon>Dikarya</taxon>
        <taxon>Ascomycota</taxon>
        <taxon>Pezizomycotina</taxon>
        <taxon>Leotiomycetes</taxon>
        <taxon>Helotiales</taxon>
        <taxon>Sclerotiniaceae</taxon>
        <taxon>Sclerotinia</taxon>
    </lineage>
</organism>
<comment type="caution">
    <text evidence="2">The sequence shown here is derived from an EMBL/GenBank/DDBJ whole genome shotgun (WGS) entry which is preliminary data.</text>
</comment>
<proteinExistence type="predicted"/>
<accession>A0A8H2VW92</accession>
<sequence length="742" mass="83737">MSSRQLRKLQQQRELEQQVKLQAQAEEEEESEYESQPIQSKPSLFANFAALEDDDGSKETDEDEEPEEELLSEPTPVATTKKPKKSKKKKKAKNNGKTKDSTKEVEDKLKNGLDEIDQAIKELNLKQPNATDTTRAREVDEEYERVCFLLGINTQHLKVANEMRSLFGRAATENNEDPGGPTGRGPRRRQRMQQMDLETALKGHHKPGKGLSELTLRRNFLIQGKDEWPKSTSGGLTMVVIDNQEVVDGTIEYKFVHDKEYQIVQHTFQTLVEMGDPQNLIGYIQRNPYHISLLLQVSKIAKDQGDHSLSSDLVERALFTFGRVSLSSFSTKLAQGKARLDFARPENREFWLAGYHYIKSLMMKGTYRTAFEWAKLLLSLDPEDDPYCMRWMIHHLALRAHEFQWLLDFSASRNIPEWANTINYAKPSFALAAQQLKDGVKCRSILSDCMSQVPWLFCRLFRELDLDAPPSIWGTEPPTASDTLFTELYVLQAKDLWNTTESTALLMEIAHTIEKPDLSQTPLLSDTKEMSLDIVRFVYLDNRRELMSLVPSNILHRSNNSDSDPLPPYSSTISYPGQQRNLGNEEEPEANRFNDPLAALARLLPGFPGLQALQDRGAGDDNIDSDNNAETEAEAFERLRNHIAGGNQIEGLEEEGDESAEGPARGPSLSAATRILESLMFWRSTPAYADPSSSGASANETDDDDSMHELINDGDEYQGGNRQAHVEDADEDDEMPASHQGN</sequence>
<feature type="region of interest" description="Disordered" evidence="1">
    <location>
        <begin position="169"/>
        <end position="191"/>
    </location>
</feature>
<name>A0A8H2VW92_9HELO</name>
<feature type="compositionally biased region" description="Acidic residues" evidence="1">
    <location>
        <begin position="51"/>
        <end position="71"/>
    </location>
</feature>
<dbReference type="EMBL" id="CAJHIA010000014">
    <property type="protein sequence ID" value="CAD6445341.1"/>
    <property type="molecule type" value="Genomic_DNA"/>
</dbReference>
<evidence type="ECO:0000256" key="1">
    <source>
        <dbReference type="SAM" id="MobiDB-lite"/>
    </source>
</evidence>
<feature type="region of interest" description="Disordered" evidence="1">
    <location>
        <begin position="686"/>
        <end position="742"/>
    </location>
</feature>